<accession>A0A9P5PM46</accession>
<evidence type="ECO:0000313" key="3">
    <source>
        <dbReference type="Proteomes" id="UP000772434"/>
    </source>
</evidence>
<name>A0A9P5PM46_9AGAR</name>
<sequence>MMNLQAGASVLGLVVTGCDIAFTWRMEVQNHIWRKPLRITFVRCLFVIMRYLPIAIHIIYLIFASIWTNGVGKVPEEHCKSIATFRALAGSSMLLSLDLVLILRVFALYDRSRLIGVFLLSLLVIRIVLSLYHTSQDNPLRFPEEVKFTNHYCIAEISFKDAPGNPLLVFIYGELITQSVIIALAMKRTVWDLRQYSYSLFSVLNRDGLVVFCAWRWLQQA</sequence>
<dbReference type="OrthoDB" id="3020506at2759"/>
<comment type="caution">
    <text evidence="2">The sequence shown here is derived from an EMBL/GenBank/DDBJ whole genome shotgun (WGS) entry which is preliminary data.</text>
</comment>
<keyword evidence="1" id="KW-1133">Transmembrane helix</keyword>
<evidence type="ECO:0000256" key="1">
    <source>
        <dbReference type="SAM" id="Phobius"/>
    </source>
</evidence>
<feature type="transmembrane region" description="Helical" evidence="1">
    <location>
        <begin position="6"/>
        <end position="24"/>
    </location>
</feature>
<proteinExistence type="predicted"/>
<keyword evidence="3" id="KW-1185">Reference proteome</keyword>
<feature type="transmembrane region" description="Helical" evidence="1">
    <location>
        <begin position="167"/>
        <end position="186"/>
    </location>
</feature>
<keyword evidence="1" id="KW-0472">Membrane</keyword>
<dbReference type="AlphaFoldDB" id="A0A9P5PM46"/>
<keyword evidence="1" id="KW-0812">Transmembrane</keyword>
<feature type="transmembrane region" description="Helical" evidence="1">
    <location>
        <begin position="45"/>
        <end position="67"/>
    </location>
</feature>
<feature type="transmembrane region" description="Helical" evidence="1">
    <location>
        <begin position="87"/>
        <end position="107"/>
    </location>
</feature>
<evidence type="ECO:0000313" key="2">
    <source>
        <dbReference type="EMBL" id="KAF9066398.1"/>
    </source>
</evidence>
<reference evidence="2" key="1">
    <citation type="submission" date="2020-11" db="EMBL/GenBank/DDBJ databases">
        <authorList>
            <consortium name="DOE Joint Genome Institute"/>
            <person name="Ahrendt S."/>
            <person name="Riley R."/>
            <person name="Andreopoulos W."/>
            <person name="Labutti K."/>
            <person name="Pangilinan J."/>
            <person name="Ruiz-Duenas F.J."/>
            <person name="Barrasa J.M."/>
            <person name="Sanchez-Garcia M."/>
            <person name="Camarero S."/>
            <person name="Miyauchi S."/>
            <person name="Serrano A."/>
            <person name="Linde D."/>
            <person name="Babiker R."/>
            <person name="Drula E."/>
            <person name="Ayuso-Fernandez I."/>
            <person name="Pacheco R."/>
            <person name="Padilla G."/>
            <person name="Ferreira P."/>
            <person name="Barriuso J."/>
            <person name="Kellner H."/>
            <person name="Castanera R."/>
            <person name="Alfaro M."/>
            <person name="Ramirez L."/>
            <person name="Pisabarro A.G."/>
            <person name="Kuo A."/>
            <person name="Tritt A."/>
            <person name="Lipzen A."/>
            <person name="He G."/>
            <person name="Yan M."/>
            <person name="Ng V."/>
            <person name="Cullen D."/>
            <person name="Martin F."/>
            <person name="Rosso M.-N."/>
            <person name="Henrissat B."/>
            <person name="Hibbett D."/>
            <person name="Martinez A.T."/>
            <person name="Grigoriev I.V."/>
        </authorList>
    </citation>
    <scope>NUCLEOTIDE SEQUENCE</scope>
    <source>
        <strain evidence="2">AH 40177</strain>
    </source>
</reference>
<protein>
    <submittedName>
        <fullName evidence="2">Uncharacterized protein</fullName>
    </submittedName>
</protein>
<dbReference type="EMBL" id="JADNRY010000088">
    <property type="protein sequence ID" value="KAF9066398.1"/>
    <property type="molecule type" value="Genomic_DNA"/>
</dbReference>
<gene>
    <name evidence="2" type="ORF">BDP27DRAFT_1019612</name>
</gene>
<feature type="transmembrane region" description="Helical" evidence="1">
    <location>
        <begin position="114"/>
        <end position="133"/>
    </location>
</feature>
<dbReference type="Proteomes" id="UP000772434">
    <property type="component" value="Unassembled WGS sequence"/>
</dbReference>
<organism evidence="2 3">
    <name type="scientific">Rhodocollybia butyracea</name>
    <dbReference type="NCBI Taxonomy" id="206335"/>
    <lineage>
        <taxon>Eukaryota</taxon>
        <taxon>Fungi</taxon>
        <taxon>Dikarya</taxon>
        <taxon>Basidiomycota</taxon>
        <taxon>Agaricomycotina</taxon>
        <taxon>Agaricomycetes</taxon>
        <taxon>Agaricomycetidae</taxon>
        <taxon>Agaricales</taxon>
        <taxon>Marasmiineae</taxon>
        <taxon>Omphalotaceae</taxon>
        <taxon>Rhodocollybia</taxon>
    </lineage>
</organism>